<evidence type="ECO:0000313" key="3">
    <source>
        <dbReference type="EMBL" id="MDY3559249.1"/>
    </source>
</evidence>
<evidence type="ECO:0000259" key="2">
    <source>
        <dbReference type="Pfam" id="PF22725"/>
    </source>
</evidence>
<proteinExistence type="predicted"/>
<gene>
    <name evidence="3" type="ORF">R5W23_006468</name>
</gene>
<organism evidence="3 4">
    <name type="scientific">Gemmata algarum</name>
    <dbReference type="NCBI Taxonomy" id="2975278"/>
    <lineage>
        <taxon>Bacteria</taxon>
        <taxon>Pseudomonadati</taxon>
        <taxon>Planctomycetota</taxon>
        <taxon>Planctomycetia</taxon>
        <taxon>Gemmatales</taxon>
        <taxon>Gemmataceae</taxon>
        <taxon>Gemmata</taxon>
    </lineage>
</organism>
<accession>A0ABU5EWA9</accession>
<evidence type="ECO:0000259" key="1">
    <source>
        <dbReference type="Pfam" id="PF01408"/>
    </source>
</evidence>
<dbReference type="InterPro" id="IPR000683">
    <property type="entry name" value="Gfo/Idh/MocA-like_OxRdtase_N"/>
</dbReference>
<dbReference type="Pfam" id="PF22725">
    <property type="entry name" value="GFO_IDH_MocA_C3"/>
    <property type="match status" value="1"/>
</dbReference>
<dbReference type="RefSeq" id="WP_320686050.1">
    <property type="nucleotide sequence ID" value="NZ_JAXBLV010000099.1"/>
</dbReference>
<dbReference type="SUPFAM" id="SSF51735">
    <property type="entry name" value="NAD(P)-binding Rossmann-fold domains"/>
    <property type="match status" value="1"/>
</dbReference>
<feature type="domain" description="Gfo/Idh/MocA-like oxidoreductase N-terminal" evidence="1">
    <location>
        <begin position="4"/>
        <end position="119"/>
    </location>
</feature>
<reference evidence="4" key="1">
    <citation type="journal article" date="2023" name="Mar. Drugs">
        <title>Gemmata algarum, a Novel Planctomycete Isolated from an Algal Mat, Displays Antimicrobial Activity.</title>
        <authorList>
            <person name="Kumar G."/>
            <person name="Kallscheuer N."/>
            <person name="Kashif M."/>
            <person name="Ahamad S."/>
            <person name="Jagadeeshwari U."/>
            <person name="Pannikurungottu S."/>
            <person name="Haufschild T."/>
            <person name="Kabuu M."/>
            <person name="Sasikala C."/>
            <person name="Jogler C."/>
            <person name="Ramana C."/>
        </authorList>
    </citation>
    <scope>NUCLEOTIDE SEQUENCE [LARGE SCALE GENOMIC DNA]</scope>
    <source>
        <strain evidence="4">JC673</strain>
    </source>
</reference>
<evidence type="ECO:0000313" key="4">
    <source>
        <dbReference type="Proteomes" id="UP001272242"/>
    </source>
</evidence>
<dbReference type="PANTHER" id="PTHR43249:SF1">
    <property type="entry name" value="D-GLUCOSIDE 3-DEHYDROGENASE"/>
    <property type="match status" value="1"/>
</dbReference>
<dbReference type="Gene3D" id="3.30.360.10">
    <property type="entry name" value="Dihydrodipicolinate Reductase, domain 2"/>
    <property type="match status" value="1"/>
</dbReference>
<protein>
    <submittedName>
        <fullName evidence="3">Gfo/Idh/MocA family oxidoreductase</fullName>
    </submittedName>
</protein>
<dbReference type="EMBL" id="JAXBLV010000099">
    <property type="protein sequence ID" value="MDY3559249.1"/>
    <property type="molecule type" value="Genomic_DNA"/>
</dbReference>
<dbReference type="SUPFAM" id="SSF55347">
    <property type="entry name" value="Glyceraldehyde-3-phosphate dehydrogenase-like, C-terminal domain"/>
    <property type="match status" value="1"/>
</dbReference>
<dbReference type="Gene3D" id="3.40.50.720">
    <property type="entry name" value="NAD(P)-binding Rossmann-like Domain"/>
    <property type="match status" value="1"/>
</dbReference>
<dbReference type="InterPro" id="IPR052515">
    <property type="entry name" value="Gfo/Idh/MocA_Oxidoreductase"/>
</dbReference>
<dbReference type="InterPro" id="IPR036291">
    <property type="entry name" value="NAD(P)-bd_dom_sf"/>
</dbReference>
<dbReference type="InterPro" id="IPR055170">
    <property type="entry name" value="GFO_IDH_MocA-like_dom"/>
</dbReference>
<name>A0ABU5EWA9_9BACT</name>
<dbReference type="PANTHER" id="PTHR43249">
    <property type="entry name" value="UDP-N-ACETYL-2-AMINO-2-DEOXY-D-GLUCURONATE OXIDASE"/>
    <property type="match status" value="1"/>
</dbReference>
<comment type="caution">
    <text evidence="3">The sequence shown here is derived from an EMBL/GenBank/DDBJ whole genome shotgun (WGS) entry which is preliminary data.</text>
</comment>
<feature type="domain" description="GFO/IDH/MocA-like oxidoreductase" evidence="2">
    <location>
        <begin position="130"/>
        <end position="253"/>
    </location>
</feature>
<dbReference type="Pfam" id="PF01408">
    <property type="entry name" value="GFO_IDH_MocA"/>
    <property type="match status" value="1"/>
</dbReference>
<keyword evidence="4" id="KW-1185">Reference proteome</keyword>
<sequence>MPPLRVALIGCGKVAGIHAAALKTIPEAEFVAACDVSPDRAGAFAEKYGVRPFTDLGSMLRDARPDAVIIGTPHPLHAETAIRAAEAGAHVLVEKPLAASLADCDAMLAAARQSGVTLGTISQRRFYEPVQRMKRAIDAGKIGAPALGVFIQYSWRDAAYYLSDPWRGKWDTEGGGVLVNQSPHQLDILLWLMGPAAEVTGYWANLNHPTVEVDDTAVASIRFRNGGVGSVITSLAQKPGIYTKVHIHGTSGASVGVETDRGATFIAGVSAIAEPPLTDLWTVPGEEGLLTAFRAEDRERFASVNATVHYHALQIRDFVLAVREGRPPLVTGEAGRAVVELFSAIYQSSRERRAVTLPVPIEGAR</sequence>
<dbReference type="Proteomes" id="UP001272242">
    <property type="component" value="Unassembled WGS sequence"/>
</dbReference>